<dbReference type="Pfam" id="PF13692">
    <property type="entry name" value="Glyco_trans_1_4"/>
    <property type="match status" value="1"/>
</dbReference>
<keyword evidence="2" id="KW-0808">Transferase</keyword>
<feature type="domain" description="Glycosyltransferase subfamily 4-like N-terminal" evidence="1">
    <location>
        <begin position="15"/>
        <end position="153"/>
    </location>
</feature>
<evidence type="ECO:0000313" key="2">
    <source>
        <dbReference type="EMBL" id="MBW6531648.1"/>
    </source>
</evidence>
<dbReference type="EC" id="2.4.-.-" evidence="2"/>
<dbReference type="PANTHER" id="PTHR12526">
    <property type="entry name" value="GLYCOSYLTRANSFERASE"/>
    <property type="match status" value="1"/>
</dbReference>
<name>A0ABS7BPX2_9SPHN</name>
<dbReference type="SUPFAM" id="SSF53756">
    <property type="entry name" value="UDP-Glycosyltransferase/glycogen phosphorylase"/>
    <property type="match status" value="1"/>
</dbReference>
<dbReference type="Proteomes" id="UP000759103">
    <property type="component" value="Unassembled WGS sequence"/>
</dbReference>
<accession>A0ABS7BPX2</accession>
<evidence type="ECO:0000313" key="3">
    <source>
        <dbReference type="Proteomes" id="UP000759103"/>
    </source>
</evidence>
<proteinExistence type="predicted"/>
<comment type="caution">
    <text evidence="2">The sequence shown here is derived from an EMBL/GenBank/DDBJ whole genome shotgun (WGS) entry which is preliminary data.</text>
</comment>
<reference evidence="2 3" key="1">
    <citation type="submission" date="2021-07" db="EMBL/GenBank/DDBJ databases">
        <title>Sphingomonas sp.</title>
        <authorList>
            <person name="Feng G."/>
            <person name="Li J."/>
            <person name="Pan M."/>
        </authorList>
    </citation>
    <scope>NUCLEOTIDE SEQUENCE [LARGE SCALE GENOMIC DNA]</scope>
    <source>
        <strain evidence="2 3">RRHST34</strain>
    </source>
</reference>
<dbReference type="Pfam" id="PF13439">
    <property type="entry name" value="Glyco_transf_4"/>
    <property type="match status" value="1"/>
</dbReference>
<dbReference type="Gene3D" id="3.40.50.2000">
    <property type="entry name" value="Glycogen Phosphorylase B"/>
    <property type="match status" value="2"/>
</dbReference>
<evidence type="ECO:0000259" key="1">
    <source>
        <dbReference type="Pfam" id="PF13439"/>
    </source>
</evidence>
<dbReference type="RefSeq" id="WP_219749040.1">
    <property type="nucleotide sequence ID" value="NZ_JAHXZN010000004.1"/>
</dbReference>
<sequence length="401" mass="44422">MNILIVNALYPPHRIGGAEKSVSLLAEGLARAGDRVTVATLDDIAAPTTERLTTGAEIHRFPLDNIYWPYGKVVIDRSAIAGFRWHLRNSWNRRAARRVGALMDQVRPDVIHCNVLTGFSNAVWSEASRRGIPIVQTLRDYAVVCVRTSLFQHDRTCTKRCAECRLLTFPSKKASRQVTQLVSISHFVDAKHREFGFFEGVPGRRIFNIIPDPQRDDAPPREGPLTFGYIGRVESGKGIEVVLDACSRLERADWRLRVAGVGLPSYVEELQRRYPDPRIEWLGFADSAAFYESIDVALISSIWPEPLTRTLIEATKYGRNVIAADSGGIPEIADLPRRSAVYPAYDSAALAAAMTTAIDERDDWRQGGVGRPDLLASFSEEAVVAAYRDVFTDAIAAKAAA</sequence>
<dbReference type="GO" id="GO:0016757">
    <property type="term" value="F:glycosyltransferase activity"/>
    <property type="evidence" value="ECO:0007669"/>
    <property type="project" value="UniProtKB-KW"/>
</dbReference>
<gene>
    <name evidence="2" type="ORF">KZ820_12965</name>
</gene>
<protein>
    <submittedName>
        <fullName evidence="2">Glycosyltransferase</fullName>
        <ecNumber evidence="2">2.4.-.-</ecNumber>
    </submittedName>
</protein>
<dbReference type="InterPro" id="IPR028098">
    <property type="entry name" value="Glyco_trans_4-like_N"/>
</dbReference>
<keyword evidence="3" id="KW-1185">Reference proteome</keyword>
<dbReference type="PANTHER" id="PTHR12526:SF630">
    <property type="entry name" value="GLYCOSYLTRANSFERASE"/>
    <property type="match status" value="1"/>
</dbReference>
<keyword evidence="2" id="KW-0328">Glycosyltransferase</keyword>
<organism evidence="2 3">
    <name type="scientific">Sphingomonas citri</name>
    <dbReference type="NCBI Taxonomy" id="2862499"/>
    <lineage>
        <taxon>Bacteria</taxon>
        <taxon>Pseudomonadati</taxon>
        <taxon>Pseudomonadota</taxon>
        <taxon>Alphaproteobacteria</taxon>
        <taxon>Sphingomonadales</taxon>
        <taxon>Sphingomonadaceae</taxon>
        <taxon>Sphingomonas</taxon>
    </lineage>
</organism>
<dbReference type="EMBL" id="JAHXZN010000004">
    <property type="protein sequence ID" value="MBW6531648.1"/>
    <property type="molecule type" value="Genomic_DNA"/>
</dbReference>